<reference evidence="1 2" key="1">
    <citation type="submission" date="2018-06" db="EMBL/GenBank/DDBJ databases">
        <authorList>
            <consortium name="Pathogen Informatics"/>
            <person name="Doyle S."/>
        </authorList>
    </citation>
    <scope>NUCLEOTIDE SEQUENCE [LARGE SCALE GENOMIC DNA]</scope>
    <source>
        <strain evidence="1 2">NCTC9075</strain>
    </source>
</reference>
<gene>
    <name evidence="1" type="primary">recB_4</name>
    <name evidence="1" type="ORF">NCTC9075_01532</name>
</gene>
<keyword evidence="1" id="KW-0540">Nuclease</keyword>
<keyword evidence="1" id="KW-0269">Exonuclease</keyword>
<evidence type="ECO:0000313" key="1">
    <source>
        <dbReference type="EMBL" id="STP18092.1"/>
    </source>
</evidence>
<dbReference type="InterPro" id="IPR027417">
    <property type="entry name" value="P-loop_NTPase"/>
</dbReference>
<evidence type="ECO:0000313" key="2">
    <source>
        <dbReference type="Proteomes" id="UP000254181"/>
    </source>
</evidence>
<sequence length="88" mass="9734">MADERRKLPALATIKVPMAQVCAAQIRDWLQAGQRGEALLMNGDDARPVRASDISVLVRSRQEAAQVRDALTLLEIPSVYLSNRDSVF</sequence>
<dbReference type="GO" id="GO:0008854">
    <property type="term" value="F:exodeoxyribonuclease V activity"/>
    <property type="evidence" value="ECO:0007669"/>
    <property type="project" value="UniProtKB-EC"/>
</dbReference>
<keyword evidence="1" id="KW-0378">Hydrolase</keyword>
<protein>
    <submittedName>
        <fullName evidence="1">Exonuclease V subunit beta</fullName>
        <ecNumber evidence="1">3.1.11.5</ecNumber>
    </submittedName>
</protein>
<dbReference type="EMBL" id="UGEM01000004">
    <property type="protein sequence ID" value="STP18092.1"/>
    <property type="molecule type" value="Genomic_DNA"/>
</dbReference>
<dbReference type="Gene3D" id="3.40.50.300">
    <property type="entry name" value="P-loop containing nucleotide triphosphate hydrolases"/>
    <property type="match status" value="1"/>
</dbReference>
<dbReference type="SUPFAM" id="SSF52540">
    <property type="entry name" value="P-loop containing nucleoside triphosphate hydrolases"/>
    <property type="match status" value="1"/>
</dbReference>
<accession>A0A377K1F0</accession>
<proteinExistence type="predicted"/>
<dbReference type="EC" id="3.1.11.5" evidence="1"/>
<dbReference type="Proteomes" id="UP000254181">
    <property type="component" value="Unassembled WGS sequence"/>
</dbReference>
<name>A0A377K1F0_ECOLX</name>
<organism evidence="1 2">
    <name type="scientific">Escherichia coli</name>
    <dbReference type="NCBI Taxonomy" id="562"/>
    <lineage>
        <taxon>Bacteria</taxon>
        <taxon>Pseudomonadati</taxon>
        <taxon>Pseudomonadota</taxon>
        <taxon>Gammaproteobacteria</taxon>
        <taxon>Enterobacterales</taxon>
        <taxon>Enterobacteriaceae</taxon>
        <taxon>Escherichia</taxon>
    </lineage>
</organism>
<dbReference type="AlphaFoldDB" id="A0A377K1F0"/>